<organism evidence="3 4">
    <name type="scientific">Shimazuella alba</name>
    <dbReference type="NCBI Taxonomy" id="2690964"/>
    <lineage>
        <taxon>Bacteria</taxon>
        <taxon>Bacillati</taxon>
        <taxon>Bacillota</taxon>
        <taxon>Bacilli</taxon>
        <taxon>Bacillales</taxon>
        <taxon>Thermoactinomycetaceae</taxon>
        <taxon>Shimazuella</taxon>
    </lineage>
</organism>
<dbReference type="SUPFAM" id="SSF46955">
    <property type="entry name" value="Putative DNA-binding domain"/>
    <property type="match status" value="1"/>
</dbReference>
<dbReference type="CDD" id="cd01107">
    <property type="entry name" value="HTH_BmrR"/>
    <property type="match status" value="1"/>
</dbReference>
<gene>
    <name evidence="3" type="ORF">GSM42_08835</name>
</gene>
<dbReference type="SUPFAM" id="SSF55136">
    <property type="entry name" value="Probable bacterial effector-binding domain"/>
    <property type="match status" value="1"/>
</dbReference>
<reference evidence="3 4" key="1">
    <citation type="submission" date="2019-12" db="EMBL/GenBank/DDBJ databases">
        <title>Whole-genome analyses of novel actinobacteria.</title>
        <authorList>
            <person name="Sahin N."/>
            <person name="Saygin H."/>
        </authorList>
    </citation>
    <scope>NUCLEOTIDE SEQUENCE [LARGE SCALE GENOMIC DNA]</scope>
    <source>
        <strain evidence="3 4">KC615</strain>
    </source>
</reference>
<dbReference type="InterPro" id="IPR011256">
    <property type="entry name" value="Reg_factor_effector_dom_sf"/>
</dbReference>
<keyword evidence="1" id="KW-0238">DNA-binding</keyword>
<evidence type="ECO:0000313" key="3">
    <source>
        <dbReference type="EMBL" id="MXQ53827.1"/>
    </source>
</evidence>
<dbReference type="AlphaFoldDB" id="A0A6I4VQA6"/>
<dbReference type="PANTHER" id="PTHR30204">
    <property type="entry name" value="REDOX-CYCLING DRUG-SENSING TRANSCRIPTIONAL ACTIVATOR SOXR"/>
    <property type="match status" value="1"/>
</dbReference>
<comment type="caution">
    <text evidence="3">The sequence shown here is derived from an EMBL/GenBank/DDBJ whole genome shotgun (WGS) entry which is preliminary data.</text>
</comment>
<dbReference type="InterPro" id="IPR000551">
    <property type="entry name" value="MerR-type_HTH_dom"/>
</dbReference>
<proteinExistence type="predicted"/>
<dbReference type="EMBL" id="WUUL01000005">
    <property type="protein sequence ID" value="MXQ53827.1"/>
    <property type="molecule type" value="Genomic_DNA"/>
</dbReference>
<dbReference type="PROSITE" id="PS50937">
    <property type="entry name" value="HTH_MERR_2"/>
    <property type="match status" value="1"/>
</dbReference>
<evidence type="ECO:0000259" key="2">
    <source>
        <dbReference type="PROSITE" id="PS50937"/>
    </source>
</evidence>
<sequence>MFRISEFSMLSKIPLKTLRYYDQIGILKPVKVDQGTRYRYYSAEQLFEANRILIYKELGFTLQQITHLLHEDISLEQIRGMFKLKKCEIKQMIEMEQSKLNRIKERMNLIEAEGCAEKEQEVIIKAINSQQIVSFYSTGSTEDIPSLFNTLDQLLEKRHRSIITEPQIVLWRESNNKDDEFELEVGYAYKGDSSFLPGNLNIQSLPAESSMATLLFRSDSARACTACVDLAFWIERNGYQIKIDQPGREVYLPMSANEDIQLIEIQIPIESGENNHEK</sequence>
<dbReference type="Gene3D" id="3.20.80.10">
    <property type="entry name" value="Regulatory factor, effector binding domain"/>
    <property type="match status" value="1"/>
</dbReference>
<dbReference type="SMART" id="SM00422">
    <property type="entry name" value="HTH_MERR"/>
    <property type="match status" value="1"/>
</dbReference>
<dbReference type="InterPro" id="IPR047057">
    <property type="entry name" value="MerR_fam"/>
</dbReference>
<dbReference type="InterPro" id="IPR029442">
    <property type="entry name" value="GyrI-like"/>
</dbReference>
<dbReference type="Pfam" id="PF06445">
    <property type="entry name" value="GyrI-like"/>
    <property type="match status" value="1"/>
</dbReference>
<accession>A0A6I4VQA6</accession>
<dbReference type="InterPro" id="IPR009061">
    <property type="entry name" value="DNA-bd_dom_put_sf"/>
</dbReference>
<dbReference type="Pfam" id="PF13411">
    <property type="entry name" value="MerR_1"/>
    <property type="match status" value="1"/>
</dbReference>
<evidence type="ECO:0000313" key="4">
    <source>
        <dbReference type="Proteomes" id="UP000430692"/>
    </source>
</evidence>
<dbReference type="GO" id="GO:0003677">
    <property type="term" value="F:DNA binding"/>
    <property type="evidence" value="ECO:0007669"/>
    <property type="project" value="UniProtKB-KW"/>
</dbReference>
<feature type="domain" description="HTH merR-type" evidence="2">
    <location>
        <begin position="1"/>
        <end position="71"/>
    </location>
</feature>
<dbReference type="Proteomes" id="UP000430692">
    <property type="component" value="Unassembled WGS sequence"/>
</dbReference>
<protein>
    <submittedName>
        <fullName evidence="3">MerR family transcriptional regulator</fullName>
    </submittedName>
</protein>
<name>A0A6I4VQA6_9BACL</name>
<dbReference type="GO" id="GO:0003700">
    <property type="term" value="F:DNA-binding transcription factor activity"/>
    <property type="evidence" value="ECO:0007669"/>
    <property type="project" value="InterPro"/>
</dbReference>
<dbReference type="RefSeq" id="WP_160801187.1">
    <property type="nucleotide sequence ID" value="NZ_WUUL01000005.1"/>
</dbReference>
<dbReference type="Gene3D" id="1.10.1660.10">
    <property type="match status" value="1"/>
</dbReference>
<evidence type="ECO:0000256" key="1">
    <source>
        <dbReference type="ARBA" id="ARBA00023125"/>
    </source>
</evidence>
<keyword evidence="4" id="KW-1185">Reference proteome</keyword>
<dbReference type="PANTHER" id="PTHR30204:SF97">
    <property type="entry name" value="MERR FAMILY REGULATORY PROTEIN"/>
    <property type="match status" value="1"/>
</dbReference>